<feature type="compositionally biased region" description="Basic and acidic residues" evidence="1">
    <location>
        <begin position="206"/>
        <end position="216"/>
    </location>
</feature>
<sequence>MEKLETPYDVEAEFIECTVCDKSIRGETLYKIHLTTPGHIKKEDGFVAAGLAVRQHTIPEFKDILQYLDYLKLDEPIIGLSYLDEAPGNDQYSGPRYLCRLCHLTTNLPEMVHHVIGRKHRQKYVELKRPDLVTWDKQSIITQGGKIIRARAEIIERQDGRGNPNPMAKRGTEGKLNISKVPPRQKQNRDRNNAQSWTQDVPTHLPDLKDYEDKYSHRGRHPPVYPDIPPFHPDEPYMNRDRQMFQREDSLSRDYTEEDLHRADYRENNTCREYMGTDNCREYKEEYVEDLQRRATLEPGGVTRYDPREEMPMPHGQIQHVEFYPEEAPPNRAPYTERDPLKEFYSEEVRRRRVRSEYQPAQPLYPDSMNRERRQGSSEPEAKRRSFPTPIENDQAHDHLFNIIKDYQHKMREPHEEVAVSNPGLSRTGAPYSQRRVEVTRTMSGIPEPFRRFLTGATNDEGHGKRKRKSRFSDATAEEVEMTKEMFSDEYGPPNPKFGGHPRPVSVQLRPETHGTQHPDRYTESQSPHHTQIYQKGGSGSEGVFDMLKSIEIENAEEADFLKNKLCSLLREFKTKKSEKAVQNSQGGAALNNNYNSLKPDLQLSPQQKYERTLREDLDLRQPQDFCFKDDHRGRGWKQHEYIPDEQLQEYHRPVHREHRHTNRSRYEDDPGHYAERFQEPMHPRDYRPAEEYFDSHSSSPSLHMEQNPRMHRGPQYSKNLDKITSTLLELVARK</sequence>
<keyword evidence="4" id="KW-1185">Reference proteome</keyword>
<evidence type="ECO:0000256" key="1">
    <source>
        <dbReference type="SAM" id="MobiDB-lite"/>
    </source>
</evidence>
<dbReference type="InterPro" id="IPR013087">
    <property type="entry name" value="Znf_C2H2_type"/>
</dbReference>
<name>A0A3B4U3U7_SERDU</name>
<dbReference type="OMA" id="HGEPRHS"/>
<feature type="region of interest" description="Disordered" evidence="1">
    <location>
        <begin position="452"/>
        <end position="539"/>
    </location>
</feature>
<feature type="compositionally biased region" description="Polar residues" evidence="1">
    <location>
        <begin position="524"/>
        <end position="534"/>
    </location>
</feature>
<feature type="region of interest" description="Disordered" evidence="1">
    <location>
        <begin position="690"/>
        <end position="721"/>
    </location>
</feature>
<reference evidence="3" key="1">
    <citation type="submission" date="2025-08" db="UniProtKB">
        <authorList>
            <consortium name="Ensembl"/>
        </authorList>
    </citation>
    <scope>IDENTIFICATION</scope>
</reference>
<dbReference type="Ensembl" id="ENSSDUT00000013265.1">
    <property type="protein sequence ID" value="ENSSDUP00000013027.1"/>
    <property type="gene ID" value="ENSSDUG00000009470.1"/>
</dbReference>
<dbReference type="STRING" id="41447.ENSSDUP00000013027"/>
<organism evidence="3 4">
    <name type="scientific">Seriola dumerili</name>
    <name type="common">Greater amberjack</name>
    <name type="synonym">Caranx dumerili</name>
    <dbReference type="NCBI Taxonomy" id="41447"/>
    <lineage>
        <taxon>Eukaryota</taxon>
        <taxon>Metazoa</taxon>
        <taxon>Chordata</taxon>
        <taxon>Craniata</taxon>
        <taxon>Vertebrata</taxon>
        <taxon>Euteleostomi</taxon>
        <taxon>Actinopterygii</taxon>
        <taxon>Neopterygii</taxon>
        <taxon>Teleostei</taxon>
        <taxon>Neoteleostei</taxon>
        <taxon>Acanthomorphata</taxon>
        <taxon>Carangaria</taxon>
        <taxon>Carangiformes</taxon>
        <taxon>Carangidae</taxon>
        <taxon>Seriola</taxon>
    </lineage>
</organism>
<proteinExistence type="predicted"/>
<feature type="compositionally biased region" description="Basic and acidic residues" evidence="1">
    <location>
        <begin position="511"/>
        <end position="523"/>
    </location>
</feature>
<feature type="compositionally biased region" description="Basic and acidic residues" evidence="1">
    <location>
        <begin position="369"/>
        <end position="384"/>
    </location>
</feature>
<accession>A0A3B4U3U7</accession>
<dbReference type="KEGG" id="sdu:111223348"/>
<feature type="region of interest" description="Disordered" evidence="1">
    <location>
        <begin position="155"/>
        <end position="230"/>
    </location>
</feature>
<evidence type="ECO:0000313" key="3">
    <source>
        <dbReference type="Ensembl" id="ENSSDUP00000013027.1"/>
    </source>
</evidence>
<dbReference type="AlphaFoldDB" id="A0A3B4U3U7"/>
<reference evidence="3" key="2">
    <citation type="submission" date="2025-09" db="UniProtKB">
        <authorList>
            <consortium name="Ensembl"/>
        </authorList>
    </citation>
    <scope>IDENTIFICATION</scope>
</reference>
<feature type="domain" description="C2H2-type" evidence="2">
    <location>
        <begin position="17"/>
        <end position="39"/>
    </location>
</feature>
<protein>
    <submittedName>
        <fullName evidence="3">Uncharacterized LOC111223348</fullName>
    </submittedName>
</protein>
<dbReference type="GeneID" id="111223348"/>
<feature type="region of interest" description="Disordered" evidence="1">
    <location>
        <begin position="349"/>
        <end position="397"/>
    </location>
</feature>
<dbReference type="Proteomes" id="UP000261420">
    <property type="component" value="Unplaced"/>
</dbReference>
<dbReference type="GeneTree" id="ENSGT00940000170761"/>
<evidence type="ECO:0000259" key="2">
    <source>
        <dbReference type="PROSITE" id="PS00028"/>
    </source>
</evidence>
<evidence type="ECO:0000313" key="4">
    <source>
        <dbReference type="Proteomes" id="UP000261420"/>
    </source>
</evidence>
<dbReference type="RefSeq" id="XP_022603173.1">
    <property type="nucleotide sequence ID" value="XM_022747452.1"/>
</dbReference>
<dbReference type="PROSITE" id="PS00028">
    <property type="entry name" value="ZINC_FINGER_C2H2_1"/>
    <property type="match status" value="1"/>
</dbReference>